<dbReference type="PROSITE" id="PS51012">
    <property type="entry name" value="ABC_TM2"/>
    <property type="match status" value="1"/>
</dbReference>
<protein>
    <submittedName>
        <fullName evidence="7">ABC transporter permease</fullName>
    </submittedName>
</protein>
<dbReference type="Pfam" id="PF01061">
    <property type="entry name" value="ABC2_membrane"/>
    <property type="match status" value="1"/>
</dbReference>
<feature type="transmembrane region" description="Helical" evidence="5">
    <location>
        <begin position="197"/>
        <end position="219"/>
    </location>
</feature>
<dbReference type="STRING" id="1198449.ACAM_1583"/>
<feature type="domain" description="ABC transmembrane type-2" evidence="6">
    <location>
        <begin position="26"/>
        <end position="262"/>
    </location>
</feature>
<dbReference type="GO" id="GO:0140359">
    <property type="term" value="F:ABC-type transporter activity"/>
    <property type="evidence" value="ECO:0007669"/>
    <property type="project" value="InterPro"/>
</dbReference>
<dbReference type="OrthoDB" id="31423at2157"/>
<feature type="transmembrane region" description="Helical" evidence="5">
    <location>
        <begin position="240"/>
        <end position="262"/>
    </location>
</feature>
<dbReference type="InterPro" id="IPR013525">
    <property type="entry name" value="ABC2_TM"/>
</dbReference>
<evidence type="ECO:0000256" key="3">
    <source>
        <dbReference type="ARBA" id="ARBA00022989"/>
    </source>
</evidence>
<evidence type="ECO:0000256" key="2">
    <source>
        <dbReference type="ARBA" id="ARBA00022692"/>
    </source>
</evidence>
<keyword evidence="8" id="KW-1185">Reference proteome</keyword>
<evidence type="ECO:0000256" key="4">
    <source>
        <dbReference type="ARBA" id="ARBA00023136"/>
    </source>
</evidence>
<reference evidence="7 8" key="1">
    <citation type="journal article" date="2013" name="Appl. Environ. Microbiol.">
        <title>Variation of the Virus-Related Elements within Syntenic Genomes of the Hyperthermophilic Archaeon Aeropyrum.</title>
        <authorList>
            <person name="Daifuku T."/>
            <person name="Yoshida T."/>
            <person name="Kitamura T."/>
            <person name="Kawaichi S."/>
            <person name="Inoue T."/>
            <person name="Nomura K."/>
            <person name="Yoshida Y."/>
            <person name="Kuno S."/>
            <person name="Sako Y."/>
        </authorList>
    </citation>
    <scope>NUCLEOTIDE SEQUENCE [LARGE SCALE GENOMIC DNA]</scope>
    <source>
        <strain evidence="7 8">SY1</strain>
    </source>
</reference>
<dbReference type="InterPro" id="IPR047817">
    <property type="entry name" value="ABC2_TM_bact-type"/>
</dbReference>
<gene>
    <name evidence="7" type="ORF">ACAM_1583</name>
</gene>
<dbReference type="Proteomes" id="UP000016887">
    <property type="component" value="Chromosome"/>
</dbReference>
<feature type="transmembrane region" description="Helical" evidence="5">
    <location>
        <begin position="66"/>
        <end position="84"/>
    </location>
</feature>
<dbReference type="AlphaFoldDB" id="U3TBY6"/>
<dbReference type="GeneID" id="17110773"/>
<evidence type="ECO:0000313" key="7">
    <source>
        <dbReference type="EMBL" id="BAN91052.1"/>
    </source>
</evidence>
<evidence type="ECO:0000259" key="6">
    <source>
        <dbReference type="PROSITE" id="PS51012"/>
    </source>
</evidence>
<keyword evidence="2 5" id="KW-0812">Transmembrane</keyword>
<dbReference type="PIRSF" id="PIRSF006648">
    <property type="entry name" value="DrrB"/>
    <property type="match status" value="1"/>
</dbReference>
<dbReference type="RefSeq" id="WP_022542318.1">
    <property type="nucleotide sequence ID" value="NC_022521.1"/>
</dbReference>
<dbReference type="PANTHER" id="PTHR43229:SF6">
    <property type="entry name" value="ABC-TYPE MULTIDRUG TRANSPORT SYSTEM, PERMEASE COMPONENT"/>
    <property type="match status" value="1"/>
</dbReference>
<proteinExistence type="predicted"/>
<sequence>MSLGYHVRVATAVAIRDFKIRITYIPWIINSLLQPIVWTYILIYTYRAVIGGASQPLQQHGWPSDYVGFLILGQVLLSLFNALNWRAGMAIQRERWFGTLEIVFLTPASRLIMLAGSSIYGLIDAGWISFTAAVIVFLATGTGFHVQDPAAAVLSLLMAVAGAVSMGIGLAGLYVLTRSAGPLAVAIQYPLRFFSGSSFPLTILPAALQYVGYALPLTYGIEAARMALLEGASLGDVYPLILRLAAISLVSMSLGILFVRWAESLAKKYGWLHTF</sequence>
<dbReference type="InterPro" id="IPR051784">
    <property type="entry name" value="Nod_factor_ABC_transporter"/>
</dbReference>
<dbReference type="InterPro" id="IPR000412">
    <property type="entry name" value="ABC_2_transport"/>
</dbReference>
<dbReference type="EMBL" id="AP012489">
    <property type="protein sequence ID" value="BAN91052.1"/>
    <property type="molecule type" value="Genomic_DNA"/>
</dbReference>
<evidence type="ECO:0000256" key="1">
    <source>
        <dbReference type="ARBA" id="ARBA00004141"/>
    </source>
</evidence>
<dbReference type="PANTHER" id="PTHR43229">
    <property type="entry name" value="NODULATION PROTEIN J"/>
    <property type="match status" value="1"/>
</dbReference>
<organism evidence="7 8">
    <name type="scientific">Aeropyrum camini SY1 = JCM 12091</name>
    <dbReference type="NCBI Taxonomy" id="1198449"/>
    <lineage>
        <taxon>Archaea</taxon>
        <taxon>Thermoproteota</taxon>
        <taxon>Thermoprotei</taxon>
        <taxon>Desulfurococcales</taxon>
        <taxon>Desulfurococcaceae</taxon>
        <taxon>Aeropyrum</taxon>
    </lineage>
</organism>
<keyword evidence="3 5" id="KW-1133">Transmembrane helix</keyword>
<accession>U3TBY6</accession>
<feature type="transmembrane region" description="Helical" evidence="5">
    <location>
        <begin position="119"/>
        <end position="139"/>
    </location>
</feature>
<dbReference type="GO" id="GO:0043190">
    <property type="term" value="C:ATP-binding cassette (ABC) transporter complex"/>
    <property type="evidence" value="ECO:0007669"/>
    <property type="project" value="InterPro"/>
</dbReference>
<keyword evidence="4 5" id="KW-0472">Membrane</keyword>
<dbReference type="eggNOG" id="arCOG01465">
    <property type="taxonomic scope" value="Archaea"/>
</dbReference>
<name>U3TBY6_9CREN</name>
<evidence type="ECO:0000256" key="5">
    <source>
        <dbReference type="SAM" id="Phobius"/>
    </source>
</evidence>
<dbReference type="PRINTS" id="PR00164">
    <property type="entry name" value="ABC2TRNSPORT"/>
</dbReference>
<comment type="subcellular location">
    <subcellularLocation>
        <location evidence="1">Membrane</location>
        <topology evidence="1">Multi-pass membrane protein</topology>
    </subcellularLocation>
</comment>
<feature type="transmembrane region" description="Helical" evidence="5">
    <location>
        <begin position="24"/>
        <end position="46"/>
    </location>
</feature>
<evidence type="ECO:0000313" key="8">
    <source>
        <dbReference type="Proteomes" id="UP000016887"/>
    </source>
</evidence>
<dbReference type="KEGG" id="acj:ACAM_1583"/>
<feature type="transmembrane region" description="Helical" evidence="5">
    <location>
        <begin position="151"/>
        <end position="177"/>
    </location>
</feature>